<dbReference type="InterPro" id="IPR034660">
    <property type="entry name" value="DinB/YfiT-like"/>
</dbReference>
<protein>
    <submittedName>
        <fullName evidence="2">DinB family protein</fullName>
    </submittedName>
</protein>
<dbReference type="InterPro" id="IPR024775">
    <property type="entry name" value="DinB-like"/>
</dbReference>
<accession>A0A372LLL6</accession>
<dbReference type="Gene3D" id="1.20.120.450">
    <property type="entry name" value="dinb family like domain"/>
    <property type="match status" value="1"/>
</dbReference>
<proteinExistence type="predicted"/>
<dbReference type="EMBL" id="QVTE01000040">
    <property type="protein sequence ID" value="RFU67712.1"/>
    <property type="molecule type" value="Genomic_DNA"/>
</dbReference>
<sequence>MSELLYKQFELTNIFIVRSLEGIEKEMLDVQPEGFNNNIRWHAGHILTVTEQFMFGFPKKSAHLPENYIELFGPGTKPSEWQGDAPSIEELTAQLKEQVIRIKDIPFERLDEKLKKPFLGLETFGELANMAVYHQSYHLGQVHAMKRVIANSAIKN</sequence>
<dbReference type="OrthoDB" id="4295522at2"/>
<dbReference type="Pfam" id="PF12867">
    <property type="entry name" value="DinB_2"/>
    <property type="match status" value="1"/>
</dbReference>
<dbReference type="RefSeq" id="WP_117327419.1">
    <property type="nucleotide sequence ID" value="NZ_QVTE01000040.1"/>
</dbReference>
<evidence type="ECO:0000259" key="1">
    <source>
        <dbReference type="Pfam" id="PF12867"/>
    </source>
</evidence>
<dbReference type="SUPFAM" id="SSF109854">
    <property type="entry name" value="DinB/YfiT-like putative metalloenzymes"/>
    <property type="match status" value="1"/>
</dbReference>
<organism evidence="2 3">
    <name type="scientific">Peribacillus saganii</name>
    <dbReference type="NCBI Taxonomy" id="2303992"/>
    <lineage>
        <taxon>Bacteria</taxon>
        <taxon>Bacillati</taxon>
        <taxon>Bacillota</taxon>
        <taxon>Bacilli</taxon>
        <taxon>Bacillales</taxon>
        <taxon>Bacillaceae</taxon>
        <taxon>Peribacillus</taxon>
    </lineage>
</organism>
<evidence type="ECO:0000313" key="2">
    <source>
        <dbReference type="EMBL" id="RFU67712.1"/>
    </source>
</evidence>
<keyword evidence="3" id="KW-1185">Reference proteome</keyword>
<comment type="caution">
    <text evidence="2">The sequence shown here is derived from an EMBL/GenBank/DDBJ whole genome shotgun (WGS) entry which is preliminary data.</text>
</comment>
<evidence type="ECO:0000313" key="3">
    <source>
        <dbReference type="Proteomes" id="UP000264541"/>
    </source>
</evidence>
<dbReference type="AlphaFoldDB" id="A0A372LLL6"/>
<reference evidence="2 3" key="1">
    <citation type="submission" date="2018-08" db="EMBL/GenBank/DDBJ databases">
        <title>Bacillus chawlae sp. nov., Bacillus glennii sp. nov., and Bacillus saganii sp. nov. Isolated from the Vehicle Assembly Building at Kennedy Space Center where the Viking Spacecraft were Assembled.</title>
        <authorList>
            <person name="Seuylemezian A."/>
            <person name="Vaishampayan P."/>
        </authorList>
    </citation>
    <scope>NUCLEOTIDE SEQUENCE [LARGE SCALE GENOMIC DNA]</scope>
    <source>
        <strain evidence="2 3">V47-23a</strain>
    </source>
</reference>
<feature type="domain" description="DinB-like" evidence="1">
    <location>
        <begin position="20"/>
        <end position="142"/>
    </location>
</feature>
<name>A0A372LLL6_9BACI</name>
<dbReference type="Proteomes" id="UP000264541">
    <property type="component" value="Unassembled WGS sequence"/>
</dbReference>
<gene>
    <name evidence="2" type="ORF">D0469_14060</name>
</gene>